<dbReference type="OrthoDB" id="7827015at2"/>
<dbReference type="STRING" id="34002.SAMN04489859_101034"/>
<protein>
    <submittedName>
        <fullName evidence="1">Uncharacterized protein</fullName>
    </submittedName>
</protein>
<proteinExistence type="predicted"/>
<dbReference type="Pfam" id="PF20086">
    <property type="entry name" value="DUF6478"/>
    <property type="match status" value="1"/>
</dbReference>
<reference evidence="1 2" key="1">
    <citation type="submission" date="2016-10" db="EMBL/GenBank/DDBJ databases">
        <authorList>
            <person name="de Groot N.N."/>
        </authorList>
    </citation>
    <scope>NUCLEOTIDE SEQUENCE [LARGE SCALE GENOMIC DNA]</scope>
    <source>
        <strain evidence="1 2">DSM 8512</strain>
    </source>
</reference>
<dbReference type="EMBL" id="FODE01000010">
    <property type="protein sequence ID" value="SEN58179.1"/>
    <property type="molecule type" value="Genomic_DNA"/>
</dbReference>
<dbReference type="Proteomes" id="UP000199054">
    <property type="component" value="Unassembled WGS sequence"/>
</dbReference>
<dbReference type="AlphaFoldDB" id="A0A1H8HQ00"/>
<evidence type="ECO:0000313" key="1">
    <source>
        <dbReference type="EMBL" id="SEN58179.1"/>
    </source>
</evidence>
<evidence type="ECO:0000313" key="2">
    <source>
        <dbReference type="Proteomes" id="UP000199054"/>
    </source>
</evidence>
<dbReference type="RefSeq" id="WP_090611507.1">
    <property type="nucleotide sequence ID" value="NZ_CP067124.1"/>
</dbReference>
<name>A0A1H8HQ00_9RHOB</name>
<organism evidence="1 2">
    <name type="scientific">Paracoccus alcaliphilus</name>
    <dbReference type="NCBI Taxonomy" id="34002"/>
    <lineage>
        <taxon>Bacteria</taxon>
        <taxon>Pseudomonadati</taxon>
        <taxon>Pseudomonadota</taxon>
        <taxon>Alphaproteobacteria</taxon>
        <taxon>Rhodobacterales</taxon>
        <taxon>Paracoccaceae</taxon>
        <taxon>Paracoccus</taxon>
    </lineage>
</organism>
<dbReference type="InterPro" id="IPR045514">
    <property type="entry name" value="DUF6478"/>
</dbReference>
<accession>A0A1H8HQ00</accession>
<keyword evidence="2" id="KW-1185">Reference proteome</keyword>
<gene>
    <name evidence="1" type="ORF">SAMN04489859_101034</name>
</gene>
<sequence length="261" mass="29407">MAVNPSSWLGRRIRHRAAEQWHLLAQRIQQGDRRSARRLRDEAQALRQDLNLFLQGSDAQTNAAGTSVQALQMPPGTDWRWRPLIFQGAMQDSSMTAPDNGQRLGEEVALWHDCANRSLILRQKINRRATDLAPYGLRLEVMGFSGSYLSLSLDLPEPAREGLDGHHILRLAATLRAERPITVYGRLNLAQGPNSETILRQLGDPVGGQRDERVVEFDLGYAELSDRPVDKLWLDLIFESPRMNAVTLSDMVMSRHARASI</sequence>